<dbReference type="NCBIfam" id="TIGR03025">
    <property type="entry name" value="EPS_sugtrans"/>
    <property type="match status" value="1"/>
</dbReference>
<keyword evidence="6 8" id="KW-0472">Membrane</keyword>
<gene>
    <name evidence="10" type="ORF">EZ216_13945</name>
</gene>
<dbReference type="InterPro" id="IPR003362">
    <property type="entry name" value="Bact_transf"/>
</dbReference>
<keyword evidence="11" id="KW-1185">Reference proteome</keyword>
<evidence type="ECO:0000313" key="10">
    <source>
        <dbReference type="EMBL" id="TFZ00203.1"/>
    </source>
</evidence>
<feature type="compositionally biased region" description="Low complexity" evidence="7">
    <location>
        <begin position="160"/>
        <end position="175"/>
    </location>
</feature>
<dbReference type="Pfam" id="PF13727">
    <property type="entry name" value="CoA_binding_3"/>
    <property type="match status" value="1"/>
</dbReference>
<evidence type="ECO:0000256" key="4">
    <source>
        <dbReference type="ARBA" id="ARBA00022692"/>
    </source>
</evidence>
<evidence type="ECO:0000256" key="3">
    <source>
        <dbReference type="ARBA" id="ARBA00022679"/>
    </source>
</evidence>
<evidence type="ECO:0000313" key="11">
    <source>
        <dbReference type="Proteomes" id="UP000297839"/>
    </source>
</evidence>
<dbReference type="Proteomes" id="UP000297839">
    <property type="component" value="Unassembled WGS sequence"/>
</dbReference>
<dbReference type="GO" id="GO:0089702">
    <property type="term" value="F:undecaprenyl-phosphate glucose phosphotransferase activity"/>
    <property type="evidence" value="ECO:0007669"/>
    <property type="project" value="TreeGrafter"/>
</dbReference>
<feature type="transmembrane region" description="Helical" evidence="8">
    <location>
        <begin position="343"/>
        <end position="363"/>
    </location>
</feature>
<comment type="similarity">
    <text evidence="2">Belongs to the bacterial sugar transferase family.</text>
</comment>
<feature type="transmembrane region" description="Helical" evidence="8">
    <location>
        <begin position="404"/>
        <end position="422"/>
    </location>
</feature>
<feature type="transmembrane region" description="Helical" evidence="8">
    <location>
        <begin position="605"/>
        <end position="626"/>
    </location>
</feature>
<feature type="region of interest" description="Disordered" evidence="7">
    <location>
        <begin position="38"/>
        <end position="58"/>
    </location>
</feature>
<dbReference type="OrthoDB" id="9808602at2"/>
<comment type="caution">
    <text evidence="10">The sequence shown here is derived from an EMBL/GenBank/DDBJ whole genome shotgun (WGS) entry which is preliminary data.</text>
</comment>
<feature type="domain" description="Bacterial sugar transferase" evidence="9">
    <location>
        <begin position="600"/>
        <end position="784"/>
    </location>
</feature>
<dbReference type="GO" id="GO:0016020">
    <property type="term" value="C:membrane"/>
    <property type="evidence" value="ECO:0007669"/>
    <property type="project" value="UniProtKB-SubCell"/>
</dbReference>
<sequence length="791" mass="84159">MRECPSPAGHNSHAAASGKASSMPLLVVTRMPAVVSTATATRHHADRSHTMTSSPDSPRIIAALNDTRAKPGSRGMAPIHHRQVVATVPKAVSYSSPSHGIGPVKFTARPTMVTAYAATAARSTAGQRSCSSGHIAMPYSTYMNVLVPSATWNGASPSIRPRSACTASAPSAASTGRFSQRCSSSGRTTRTASEPAGMASRRYSKLGPPDSTASQRKGPSATSVAMNTHSSTRSSASVAELAGAARSGHARGKGPLSTLELAMARESGPGARTAKPALAPMAGRTVGMGASVAPALVPGQSADCGRAPGRKNRRPSISQREQAMQMPSTTLPPQPRGLSWRPLSWRAAAADAAAVVVAYFVALELWSTPWRMQDVAPIVLVVLLSMPGSLPFGRTSGATLLRLVARWTLLMLALLAAGTLAGENVQGPLADQPFLLSWGAAALGAVLLSRIASPWVLRAFDPHRRTRKVLIVGINEGALHLGRAIQLGLVPGQQLAGYLDDREQARAPLPEGSARVGRLADLGEIVKRHHTDLIYVALPLSSSPRMKDLLVQTQDTTASVWLVPNLSIVQPIQCRASVLAGVPMVAVCESPFEGMRGVLKRALDLGLTIASLPLLVPLMAVIALLVRATSPGPVFFKQRRFGLDGEEILVWKFRTMTALEDGCKSYRPATADDDRVTAVGRVLRRTSLDELPQFLNVLAGDMSIVGPRPHALAVNEECRRLIPRYMLRHKVRPGITGWAQVNGLRGGDDIAALRRRTECDLHYLNTWSLGLDLLIMWKTALLLLRGDHNAF</sequence>
<evidence type="ECO:0000259" key="9">
    <source>
        <dbReference type="Pfam" id="PF02397"/>
    </source>
</evidence>
<protein>
    <submittedName>
        <fullName evidence="10">Exopolysaccharide biosynthesis polyprenyl glycosylphosphotransferase</fullName>
    </submittedName>
</protein>
<keyword evidence="5 8" id="KW-1133">Transmembrane helix</keyword>
<evidence type="ECO:0000256" key="2">
    <source>
        <dbReference type="ARBA" id="ARBA00006464"/>
    </source>
</evidence>
<dbReference type="GO" id="GO:0009242">
    <property type="term" value="P:colanic acid biosynthetic process"/>
    <property type="evidence" value="ECO:0007669"/>
    <property type="project" value="TreeGrafter"/>
</dbReference>
<keyword evidence="4 8" id="KW-0812">Transmembrane</keyword>
<dbReference type="AlphaFoldDB" id="A0A4Z0BLK4"/>
<feature type="compositionally biased region" description="Polar residues" evidence="7">
    <location>
        <begin position="176"/>
        <end position="192"/>
    </location>
</feature>
<dbReference type="Gene3D" id="3.40.50.720">
    <property type="entry name" value="NAD(P)-binding Rossmann-like Domain"/>
    <property type="match status" value="1"/>
</dbReference>
<feature type="region of interest" description="Disordered" evidence="7">
    <location>
        <begin position="297"/>
        <end position="335"/>
    </location>
</feature>
<feature type="region of interest" description="Disordered" evidence="7">
    <location>
        <begin position="158"/>
        <end position="255"/>
    </location>
</feature>
<dbReference type="EMBL" id="SMLK01000004">
    <property type="protein sequence ID" value="TFZ00203.1"/>
    <property type="molecule type" value="Genomic_DNA"/>
</dbReference>
<feature type="transmembrane region" description="Helical" evidence="8">
    <location>
        <begin position="434"/>
        <end position="457"/>
    </location>
</feature>
<dbReference type="PANTHER" id="PTHR30576">
    <property type="entry name" value="COLANIC BIOSYNTHESIS UDP-GLUCOSE LIPID CARRIER TRANSFERASE"/>
    <property type="match status" value="1"/>
</dbReference>
<evidence type="ECO:0000256" key="1">
    <source>
        <dbReference type="ARBA" id="ARBA00004141"/>
    </source>
</evidence>
<organism evidence="10 11">
    <name type="scientific">Ramlibacter humi</name>
    <dbReference type="NCBI Taxonomy" id="2530451"/>
    <lineage>
        <taxon>Bacteria</taxon>
        <taxon>Pseudomonadati</taxon>
        <taxon>Pseudomonadota</taxon>
        <taxon>Betaproteobacteria</taxon>
        <taxon>Burkholderiales</taxon>
        <taxon>Comamonadaceae</taxon>
        <taxon>Ramlibacter</taxon>
    </lineage>
</organism>
<dbReference type="PANTHER" id="PTHR30576:SF21">
    <property type="entry name" value="UDP-GLUCOSE:UNDECAPRENYL-PHOSPHATE GLUCOSE-1-PHOSPHATE TRANSFERASE"/>
    <property type="match status" value="1"/>
</dbReference>
<dbReference type="Pfam" id="PF02397">
    <property type="entry name" value="Bac_transf"/>
    <property type="match status" value="1"/>
</dbReference>
<feature type="compositionally biased region" description="Polar residues" evidence="7">
    <location>
        <begin position="211"/>
        <end position="237"/>
    </location>
</feature>
<evidence type="ECO:0000256" key="5">
    <source>
        <dbReference type="ARBA" id="ARBA00022989"/>
    </source>
</evidence>
<accession>A0A4Z0BLK4</accession>
<evidence type="ECO:0000256" key="8">
    <source>
        <dbReference type="SAM" id="Phobius"/>
    </source>
</evidence>
<evidence type="ECO:0000256" key="6">
    <source>
        <dbReference type="ARBA" id="ARBA00023136"/>
    </source>
</evidence>
<proteinExistence type="inferred from homology"/>
<feature type="compositionally biased region" description="Polar residues" evidence="7">
    <location>
        <begin position="315"/>
        <end position="329"/>
    </location>
</feature>
<evidence type="ECO:0000256" key="7">
    <source>
        <dbReference type="SAM" id="MobiDB-lite"/>
    </source>
</evidence>
<comment type="subcellular location">
    <subcellularLocation>
        <location evidence="1">Membrane</location>
        <topology evidence="1">Multi-pass membrane protein</topology>
    </subcellularLocation>
</comment>
<name>A0A4Z0BLK4_9BURK</name>
<keyword evidence="3 10" id="KW-0808">Transferase</keyword>
<reference evidence="10 11" key="1">
    <citation type="submission" date="2019-03" db="EMBL/GenBank/DDBJ databases">
        <title>Ramlibacter sp. 18x22-1, whole genome shotgun sequence.</title>
        <authorList>
            <person name="Zhang X."/>
            <person name="Feng G."/>
            <person name="Zhu H."/>
        </authorList>
    </citation>
    <scope>NUCLEOTIDE SEQUENCE [LARGE SCALE GENOMIC DNA]</scope>
    <source>
        <strain evidence="10 11">18x22-1</strain>
    </source>
</reference>
<dbReference type="InterPro" id="IPR017475">
    <property type="entry name" value="EPS_sugar_tfrase"/>
</dbReference>